<sequence length="298" mass="34916">MTVIDQLKQMYPSIITRKPEDHKIFSDYVWFETDEMETIGIRHEELDAHSTELLSVFLTPVSLDQPAMTIREKNWSSLLQEGQWNGEIESPDSYRFVLFSIEDSSTDKEIVQEAFQSLFPQEMPILWKTDRDGFIIEEVFSEQQETLSFEGIPDVLMSDFYTKIQFFISEFSSDVKYAPFILEWSEDGARLAKERRLESVVTYIDIMPYIYLDSLSVDKWQHIKRSVFQGIEQETDLLQTIRVFLESGSNTTLAAKKLYMHRNSLQYRVDKFIEKTGLDVKQFEGAVITYLALLNMDH</sequence>
<dbReference type="PANTHER" id="PTHR33744">
    <property type="entry name" value="CARBOHYDRATE DIACID REGULATOR"/>
    <property type="match status" value="1"/>
</dbReference>
<dbReference type="InterPro" id="IPR051448">
    <property type="entry name" value="CdaR-like_regulators"/>
</dbReference>
<dbReference type="KEGG" id="hli:HLI_05465"/>
<proteinExistence type="predicted"/>
<accession>A0A410MAL9</accession>
<gene>
    <name evidence="2" type="ORF">HLI_05465</name>
</gene>
<feature type="domain" description="PucR C-terminal helix-turn-helix" evidence="1">
    <location>
        <begin position="237"/>
        <end position="293"/>
    </location>
</feature>
<dbReference type="EMBL" id="CP026118">
    <property type="protein sequence ID" value="QAS51718.1"/>
    <property type="molecule type" value="Genomic_DNA"/>
</dbReference>
<dbReference type="OrthoDB" id="9792148at2"/>
<dbReference type="Proteomes" id="UP000287756">
    <property type="component" value="Chromosome"/>
</dbReference>
<reference evidence="2 3" key="1">
    <citation type="submission" date="2018-01" db="EMBL/GenBank/DDBJ databases">
        <title>The whole genome sequencing and assembly of Halobacillus litoralis ERB031 strain.</title>
        <authorList>
            <person name="Lee S.-J."/>
            <person name="Park M.-K."/>
            <person name="Kim J.-Y."/>
            <person name="Lee Y.-J."/>
            <person name="Yi H."/>
            <person name="Bahn Y.-S."/>
            <person name="Kim J.F."/>
            <person name="Lee D.-W."/>
        </authorList>
    </citation>
    <scope>NUCLEOTIDE SEQUENCE [LARGE SCALE GENOMIC DNA]</scope>
    <source>
        <strain evidence="2 3">ERB 031</strain>
    </source>
</reference>
<dbReference type="Pfam" id="PF13556">
    <property type="entry name" value="HTH_30"/>
    <property type="match status" value="1"/>
</dbReference>
<organism evidence="2 3">
    <name type="scientific">Halobacillus litoralis</name>
    <dbReference type="NCBI Taxonomy" id="45668"/>
    <lineage>
        <taxon>Bacteria</taxon>
        <taxon>Bacillati</taxon>
        <taxon>Bacillota</taxon>
        <taxon>Bacilli</taxon>
        <taxon>Bacillales</taxon>
        <taxon>Bacillaceae</taxon>
        <taxon>Halobacillus</taxon>
    </lineage>
</organism>
<dbReference type="InterPro" id="IPR042070">
    <property type="entry name" value="PucR_C-HTH_sf"/>
</dbReference>
<evidence type="ECO:0000259" key="1">
    <source>
        <dbReference type="Pfam" id="PF13556"/>
    </source>
</evidence>
<dbReference type="Gene3D" id="1.10.10.2840">
    <property type="entry name" value="PucR C-terminal helix-turn-helix domain"/>
    <property type="match status" value="1"/>
</dbReference>
<dbReference type="RefSeq" id="WP_128523704.1">
    <property type="nucleotide sequence ID" value="NZ_CP026118.1"/>
</dbReference>
<dbReference type="AlphaFoldDB" id="A0A410MAL9"/>
<evidence type="ECO:0000313" key="3">
    <source>
        <dbReference type="Proteomes" id="UP000287756"/>
    </source>
</evidence>
<dbReference type="InterPro" id="IPR025736">
    <property type="entry name" value="PucR_C-HTH_dom"/>
</dbReference>
<protein>
    <recommendedName>
        <fullName evidence="1">PucR C-terminal helix-turn-helix domain-containing protein</fullName>
    </recommendedName>
</protein>
<dbReference type="PANTHER" id="PTHR33744:SF15">
    <property type="entry name" value="CARBOHYDRATE DIACID REGULATOR"/>
    <property type="match status" value="1"/>
</dbReference>
<evidence type="ECO:0000313" key="2">
    <source>
        <dbReference type="EMBL" id="QAS51718.1"/>
    </source>
</evidence>
<name>A0A410MAL9_9BACI</name>